<evidence type="ECO:0000313" key="1">
    <source>
        <dbReference type="EMBL" id="KAF2478326.1"/>
    </source>
</evidence>
<name>A0ACB6RIN3_9PLEO</name>
<organism evidence="1 2">
    <name type="scientific">Lindgomyces ingoldianus</name>
    <dbReference type="NCBI Taxonomy" id="673940"/>
    <lineage>
        <taxon>Eukaryota</taxon>
        <taxon>Fungi</taxon>
        <taxon>Dikarya</taxon>
        <taxon>Ascomycota</taxon>
        <taxon>Pezizomycotina</taxon>
        <taxon>Dothideomycetes</taxon>
        <taxon>Pleosporomycetidae</taxon>
        <taxon>Pleosporales</taxon>
        <taxon>Lindgomycetaceae</taxon>
        <taxon>Lindgomyces</taxon>
    </lineage>
</organism>
<gene>
    <name evidence="1" type="ORF">BDR25DRAFT_338913</name>
</gene>
<protein>
    <submittedName>
        <fullName evidence="1">Uncharacterized protein</fullName>
    </submittedName>
</protein>
<evidence type="ECO:0000313" key="2">
    <source>
        <dbReference type="Proteomes" id="UP000799755"/>
    </source>
</evidence>
<keyword evidence="2" id="KW-1185">Reference proteome</keyword>
<dbReference type="Proteomes" id="UP000799755">
    <property type="component" value="Unassembled WGS sequence"/>
</dbReference>
<reference evidence="1" key="1">
    <citation type="journal article" date="2020" name="Stud. Mycol.">
        <title>101 Dothideomycetes genomes: a test case for predicting lifestyles and emergence of pathogens.</title>
        <authorList>
            <person name="Haridas S."/>
            <person name="Albert R."/>
            <person name="Binder M."/>
            <person name="Bloem J."/>
            <person name="Labutti K."/>
            <person name="Salamov A."/>
            <person name="Andreopoulos B."/>
            <person name="Baker S."/>
            <person name="Barry K."/>
            <person name="Bills G."/>
            <person name="Bluhm B."/>
            <person name="Cannon C."/>
            <person name="Castanera R."/>
            <person name="Culley D."/>
            <person name="Daum C."/>
            <person name="Ezra D."/>
            <person name="Gonzalez J."/>
            <person name="Henrissat B."/>
            <person name="Kuo A."/>
            <person name="Liang C."/>
            <person name="Lipzen A."/>
            <person name="Lutzoni F."/>
            <person name="Magnuson J."/>
            <person name="Mondo S."/>
            <person name="Nolan M."/>
            <person name="Ohm R."/>
            <person name="Pangilinan J."/>
            <person name="Park H.-J."/>
            <person name="Ramirez L."/>
            <person name="Alfaro M."/>
            <person name="Sun H."/>
            <person name="Tritt A."/>
            <person name="Yoshinaga Y."/>
            <person name="Zwiers L.-H."/>
            <person name="Turgeon B."/>
            <person name="Goodwin S."/>
            <person name="Spatafora J."/>
            <person name="Crous P."/>
            <person name="Grigoriev I."/>
        </authorList>
    </citation>
    <scope>NUCLEOTIDE SEQUENCE</scope>
    <source>
        <strain evidence="1">ATCC 200398</strain>
    </source>
</reference>
<sequence>MAKNMESALRHCRKLGDVVCFTTVEPRSNDAFSWASHTSPIQNSGKRILSIGALANSSSQLALALLGRANGYSHPLRTCLESSAARKLQNSNKSKTASSSGSSRFTREIFIVLTFNRPHRNSIFLSVDLQAAFRFSIRFLQHELCAHSMSRRAHSRMNSPSSMWWVHIAIAKRVRIYVPPMPDRLDSSPGTIRSLRAVTSPVRLRPPLQIWMRRLLLKLTKALLFDHMQESAETARSSARGMTSQRTMLDSLPTAISFSRNTPYFPPGHRRSLKSYVIHDTDAHKEMARPKARTISRPFDPRHVAGVGIPGATIPISGVQRSLTGLESEDAAAEPRGRPSRANTIANSFSRPSLRLKTSISRLTRSSSNSPDTYLRKRNASKERKENDSPRQMIPKQPPVRPKRADSGTAIDLTDVPKDERPLGFQEIMAVKSFAERMALYKKTRDYWASADHGLEEWVERAGAQRPIVMRV</sequence>
<comment type="caution">
    <text evidence="1">The sequence shown here is derived from an EMBL/GenBank/DDBJ whole genome shotgun (WGS) entry which is preliminary data.</text>
</comment>
<accession>A0ACB6RIN3</accession>
<proteinExistence type="predicted"/>
<dbReference type="EMBL" id="MU003492">
    <property type="protein sequence ID" value="KAF2478326.1"/>
    <property type="molecule type" value="Genomic_DNA"/>
</dbReference>